<dbReference type="AlphaFoldDB" id="A0A8H6RW16"/>
<evidence type="ECO:0000256" key="2">
    <source>
        <dbReference type="ARBA" id="ARBA00023002"/>
    </source>
</evidence>
<dbReference type="Proteomes" id="UP000660729">
    <property type="component" value="Unassembled WGS sequence"/>
</dbReference>
<dbReference type="InterPro" id="IPR016169">
    <property type="entry name" value="FAD-bd_PCMH_sub2"/>
</dbReference>
<protein>
    <submittedName>
        <fullName evidence="4">FAD-linked oxidoreductase ZEB1</fullName>
    </submittedName>
</protein>
<dbReference type="PANTHER" id="PTHR13878:SF91">
    <property type="entry name" value="FAD BINDING DOMAIN PROTEIN (AFU_ORTHOLOGUE AFUA_6G12070)-RELATED"/>
    <property type="match status" value="1"/>
</dbReference>
<reference evidence="4" key="1">
    <citation type="submission" date="2020-04" db="EMBL/GenBank/DDBJ databases">
        <title>Draft genome resource of the tomato pathogen Pseudocercospora fuligena.</title>
        <authorList>
            <person name="Zaccaron A."/>
        </authorList>
    </citation>
    <scope>NUCLEOTIDE SEQUENCE</scope>
    <source>
        <strain evidence="4">PF001</strain>
    </source>
</reference>
<dbReference type="EMBL" id="JABCIY010000001">
    <property type="protein sequence ID" value="KAF7198482.1"/>
    <property type="molecule type" value="Genomic_DNA"/>
</dbReference>
<dbReference type="InterPro" id="IPR012951">
    <property type="entry name" value="BBE"/>
</dbReference>
<sequence>MRPSTHFCFYLAATTTCYAKPTKPRPRRCKESYTSPGWPSKQAWNDLNTTLSGSVLSPLPPAAVCDPDLSIYNTSLCTQVADKWHSPAYFNQDSISAHQPFWQNDACVPPQLFGGNGTCDLRPFSKYVVNATKVEDVVEGIKFAGQHNLRIGIKNTGHDFLGRSSTPDFSIYTYGFKDIEVLEDFVPKSCSKNYEPIKAVKAGSGVIFSELYKVADEHDFVVSGGIEPSVGLGGWLTSGGHGPVGAIVGLGVDNVLEMEVVLPSGELVTANECQNEELFWAMRGAGSSTFGVMISATLKTYPMFETNTFSLAFQSIDGSEKNRGAFFSILADLFEELISWSDNCINGYITFGPTASAQEISPDGSLEGSGYSTFVADGGPMSFSFGGFGQNRSKESLDEVLALFVARLNATEGVNGSYGSTHLDRVVDIMGSVVIQSGYNYVLTNRLWSEKELLNKDGLIKTFEKLSGIGVGATFVSGPALRDHSKISTTSVSSSWRESCVILTTGQQWDPRNFTRQAEILDSNTNIFGKAIREHSPGKGAYLNEADPWDPDYPEVFWGEHYGRLLKLKHRLDPEGVFWCRPCIGGEEWEVEESTGRVCRV</sequence>
<accession>A0A8H6RW16</accession>
<gene>
    <name evidence="4" type="ORF">HII31_00221</name>
</gene>
<dbReference type="PANTHER" id="PTHR13878">
    <property type="entry name" value="GULONOLACTONE OXIDASE"/>
    <property type="match status" value="1"/>
</dbReference>
<dbReference type="PROSITE" id="PS51387">
    <property type="entry name" value="FAD_PCMH"/>
    <property type="match status" value="1"/>
</dbReference>
<keyword evidence="5" id="KW-1185">Reference proteome</keyword>
<comment type="caution">
    <text evidence="4">The sequence shown here is derived from an EMBL/GenBank/DDBJ whole genome shotgun (WGS) entry which is preliminary data.</text>
</comment>
<dbReference type="Pfam" id="PF01565">
    <property type="entry name" value="FAD_binding_4"/>
    <property type="match status" value="1"/>
</dbReference>
<dbReference type="InterPro" id="IPR050432">
    <property type="entry name" value="FAD-linked_Oxidoreductases_BP"/>
</dbReference>
<evidence type="ECO:0000259" key="3">
    <source>
        <dbReference type="PROSITE" id="PS51387"/>
    </source>
</evidence>
<name>A0A8H6RW16_9PEZI</name>
<dbReference type="GO" id="GO:0071949">
    <property type="term" value="F:FAD binding"/>
    <property type="evidence" value="ECO:0007669"/>
    <property type="project" value="InterPro"/>
</dbReference>
<evidence type="ECO:0000313" key="5">
    <source>
        <dbReference type="Proteomes" id="UP000660729"/>
    </source>
</evidence>
<dbReference type="OrthoDB" id="9983560at2759"/>
<proteinExistence type="inferred from homology"/>
<comment type="similarity">
    <text evidence="1">Belongs to the oxygen-dependent FAD-linked oxidoreductase family.</text>
</comment>
<dbReference type="GO" id="GO:0016491">
    <property type="term" value="F:oxidoreductase activity"/>
    <property type="evidence" value="ECO:0007669"/>
    <property type="project" value="UniProtKB-KW"/>
</dbReference>
<organism evidence="4 5">
    <name type="scientific">Pseudocercospora fuligena</name>
    <dbReference type="NCBI Taxonomy" id="685502"/>
    <lineage>
        <taxon>Eukaryota</taxon>
        <taxon>Fungi</taxon>
        <taxon>Dikarya</taxon>
        <taxon>Ascomycota</taxon>
        <taxon>Pezizomycotina</taxon>
        <taxon>Dothideomycetes</taxon>
        <taxon>Dothideomycetidae</taxon>
        <taxon>Mycosphaerellales</taxon>
        <taxon>Mycosphaerellaceae</taxon>
        <taxon>Pseudocercospora</taxon>
    </lineage>
</organism>
<dbReference type="InterPro" id="IPR036318">
    <property type="entry name" value="FAD-bd_PCMH-like_sf"/>
</dbReference>
<keyword evidence="2" id="KW-0560">Oxidoreductase</keyword>
<evidence type="ECO:0000313" key="4">
    <source>
        <dbReference type="EMBL" id="KAF7198482.1"/>
    </source>
</evidence>
<dbReference type="Gene3D" id="3.30.465.10">
    <property type="match status" value="1"/>
</dbReference>
<dbReference type="InterPro" id="IPR006094">
    <property type="entry name" value="Oxid_FAD_bind_N"/>
</dbReference>
<dbReference type="Pfam" id="PF08031">
    <property type="entry name" value="BBE"/>
    <property type="match status" value="1"/>
</dbReference>
<evidence type="ECO:0000256" key="1">
    <source>
        <dbReference type="ARBA" id="ARBA00005466"/>
    </source>
</evidence>
<dbReference type="SUPFAM" id="SSF56176">
    <property type="entry name" value="FAD-binding/transporter-associated domain-like"/>
    <property type="match status" value="1"/>
</dbReference>
<feature type="domain" description="FAD-binding PCMH-type" evidence="3">
    <location>
        <begin position="121"/>
        <end position="303"/>
    </location>
</feature>
<dbReference type="InterPro" id="IPR016166">
    <property type="entry name" value="FAD-bd_PCMH"/>
</dbReference>